<evidence type="ECO:0000313" key="2">
    <source>
        <dbReference type="Proteomes" id="UP000009398"/>
    </source>
</evidence>
<organism evidence="1 2">
    <name type="scientific">Vibrio phage vB_VpaS_MAR10</name>
    <dbReference type="NCBI Taxonomy" id="1229755"/>
    <lineage>
        <taxon>Viruses</taxon>
        <taxon>Duplodnaviria</taxon>
        <taxon>Heunggongvirae</taxon>
        <taxon>Uroviricota</taxon>
        <taxon>Caudoviricetes</taxon>
        <taxon>Mardecavirus</taxon>
        <taxon>Mardecavirus MAR10</taxon>
    </lineage>
</organism>
<evidence type="ECO:0008006" key="3">
    <source>
        <dbReference type="Google" id="ProtNLM"/>
    </source>
</evidence>
<gene>
    <name evidence="1" type="ORF">MAR10_092</name>
</gene>
<dbReference type="RefSeq" id="YP_007111941.1">
    <property type="nucleotide sequence ID" value="NC_019713.1"/>
</dbReference>
<dbReference type="KEGG" id="vg:14181826"/>
<dbReference type="EMBL" id="JX556418">
    <property type="protein sequence ID" value="AFV81327.1"/>
    <property type="molecule type" value="Genomic_DNA"/>
</dbReference>
<protein>
    <recommendedName>
        <fullName evidence="3">Lipoprotein</fullName>
    </recommendedName>
</protein>
<evidence type="ECO:0000313" key="1">
    <source>
        <dbReference type="EMBL" id="AFV81327.1"/>
    </source>
</evidence>
<dbReference type="PROSITE" id="PS51257">
    <property type="entry name" value="PROKAR_LIPOPROTEIN"/>
    <property type="match status" value="1"/>
</dbReference>
<name>K7RFR8_9CAUD</name>
<dbReference type="Proteomes" id="UP000009398">
    <property type="component" value="Segment"/>
</dbReference>
<keyword evidence="2" id="KW-1185">Reference proteome</keyword>
<proteinExistence type="predicted"/>
<reference evidence="1 2" key="1">
    <citation type="journal article" date="2012" name="J. Virol.">
        <title>Genome Sequence of Temperate Vibrio parahaemolyticus Bacteriophage vB_VpaS_MAR10.</title>
        <authorList>
            <person name="Alanis Villa A."/>
            <person name="Kropinski A.M."/>
            <person name="Abbasifar R."/>
            <person name="Abbasifar A."/>
            <person name="Griffiths M.W."/>
        </authorList>
    </citation>
    <scope>NUCLEOTIDE SEQUENCE [LARGE SCALE GENOMIC DNA]</scope>
</reference>
<sequence>MKTLLIVITLLAGIVSCDQIRTAAAVKTCEAKKEAGQLAAPFDNCDILKY</sequence>
<dbReference type="OrthoDB" id="39596at10239"/>
<dbReference type="GeneID" id="14181826"/>
<accession>K7RFR8</accession>